<keyword evidence="3" id="KW-1185">Reference proteome</keyword>
<gene>
    <name evidence="2" type="ORF">R3P38DRAFT_3153832</name>
</gene>
<feature type="compositionally biased region" description="Pro residues" evidence="1">
    <location>
        <begin position="223"/>
        <end position="256"/>
    </location>
</feature>
<dbReference type="EMBL" id="JAWWNJ010000265">
    <property type="protein sequence ID" value="KAK6966588.1"/>
    <property type="molecule type" value="Genomic_DNA"/>
</dbReference>
<proteinExistence type="predicted"/>
<evidence type="ECO:0000313" key="3">
    <source>
        <dbReference type="Proteomes" id="UP001362999"/>
    </source>
</evidence>
<sequence>MEGGMGHHRRWRVYWRCGEDGVGQSILISAHPPTDTLGEHPSAAPALLLSPGTPRPPPSILRGRPLCCRPRRCEFRMAGSSLQPTSPGAVSSVVSMAGIVSSVRTESKPRRRRKLKSFAGVTEWRSQGSGRRGWWSGSGCSGVRVERMRREESAYERENRKPTLGCGEYGGGVFPVAGSGWRRRRDDAEGGSEEERERFIPLGAIQPHGVASRQAILPRPSTSNPPLPAFSYPRPPSLPLPLPDPLTHPRPLPPRQ</sequence>
<dbReference type="Proteomes" id="UP001362999">
    <property type="component" value="Unassembled WGS sequence"/>
</dbReference>
<reference evidence="2 3" key="1">
    <citation type="journal article" date="2024" name="J Genomics">
        <title>Draft genome sequencing and assembly of Favolaschia claudopus CIRM-BRFM 2984 isolated from oak limbs.</title>
        <authorList>
            <person name="Navarro D."/>
            <person name="Drula E."/>
            <person name="Chaduli D."/>
            <person name="Cazenave R."/>
            <person name="Ahrendt S."/>
            <person name="Wang J."/>
            <person name="Lipzen A."/>
            <person name="Daum C."/>
            <person name="Barry K."/>
            <person name="Grigoriev I.V."/>
            <person name="Favel A."/>
            <person name="Rosso M.N."/>
            <person name="Martin F."/>
        </authorList>
    </citation>
    <scope>NUCLEOTIDE SEQUENCE [LARGE SCALE GENOMIC DNA]</scope>
    <source>
        <strain evidence="2 3">CIRM-BRFM 2984</strain>
    </source>
</reference>
<evidence type="ECO:0000313" key="2">
    <source>
        <dbReference type="EMBL" id="KAK6966588.1"/>
    </source>
</evidence>
<protein>
    <submittedName>
        <fullName evidence="2">Uncharacterized protein</fullName>
    </submittedName>
</protein>
<feature type="region of interest" description="Disordered" evidence="1">
    <location>
        <begin position="210"/>
        <end position="256"/>
    </location>
</feature>
<evidence type="ECO:0000256" key="1">
    <source>
        <dbReference type="SAM" id="MobiDB-lite"/>
    </source>
</evidence>
<organism evidence="2 3">
    <name type="scientific">Favolaschia claudopus</name>
    <dbReference type="NCBI Taxonomy" id="2862362"/>
    <lineage>
        <taxon>Eukaryota</taxon>
        <taxon>Fungi</taxon>
        <taxon>Dikarya</taxon>
        <taxon>Basidiomycota</taxon>
        <taxon>Agaricomycotina</taxon>
        <taxon>Agaricomycetes</taxon>
        <taxon>Agaricomycetidae</taxon>
        <taxon>Agaricales</taxon>
        <taxon>Marasmiineae</taxon>
        <taxon>Mycenaceae</taxon>
        <taxon>Favolaschia</taxon>
    </lineage>
</organism>
<comment type="caution">
    <text evidence="2">The sequence shown here is derived from an EMBL/GenBank/DDBJ whole genome shotgun (WGS) entry which is preliminary data.</text>
</comment>
<name>A0AAV9Z1R4_9AGAR</name>
<accession>A0AAV9Z1R4</accession>
<dbReference type="AlphaFoldDB" id="A0AAV9Z1R4"/>